<proteinExistence type="predicted"/>
<comment type="caution">
    <text evidence="1">The sequence shown here is derived from an EMBL/GenBank/DDBJ whole genome shotgun (WGS) entry which is preliminary data.</text>
</comment>
<gene>
    <name evidence="1" type="ORF">C1645_781854</name>
</gene>
<dbReference type="OrthoDB" id="6247875at2759"/>
<dbReference type="AlphaFoldDB" id="A0A397SHF1"/>
<evidence type="ECO:0008006" key="3">
    <source>
        <dbReference type="Google" id="ProtNLM"/>
    </source>
</evidence>
<dbReference type="InterPro" id="IPR036910">
    <property type="entry name" value="HMG_box_dom_sf"/>
</dbReference>
<evidence type="ECO:0000313" key="2">
    <source>
        <dbReference type="Proteomes" id="UP000265703"/>
    </source>
</evidence>
<sequence>MSHSTLRNETELLPFFNTCSWSGSTLRNENELLYSNFNCVDSTLRNENELLSSNLNTCSWPNHTLRDKEGNPPSNTVREFIEKIERNLLFPFPSYLGNKLSMPVGKKPAKAMNIYMVFRHYLGIVLKQKNLLNGGKDGKFLSSIAGLMWNGASEKEKQSYDKVTEFLKEQNRIAYPNRVEKRSRRKQKQIFVNKNIDSYKKTNHNIPQYLQTNMGSDNVVPQSYVPNLSSQGYYYISNDTTTRQNLVDGDQTAGINGIIFYNDYSQNRCGGGGEEGRRV</sequence>
<organism evidence="1 2">
    <name type="scientific">Glomus cerebriforme</name>
    <dbReference type="NCBI Taxonomy" id="658196"/>
    <lineage>
        <taxon>Eukaryota</taxon>
        <taxon>Fungi</taxon>
        <taxon>Fungi incertae sedis</taxon>
        <taxon>Mucoromycota</taxon>
        <taxon>Glomeromycotina</taxon>
        <taxon>Glomeromycetes</taxon>
        <taxon>Glomerales</taxon>
        <taxon>Glomeraceae</taxon>
        <taxon>Glomus</taxon>
    </lineage>
</organism>
<dbReference type="Proteomes" id="UP000265703">
    <property type="component" value="Unassembled WGS sequence"/>
</dbReference>
<keyword evidence="2" id="KW-1185">Reference proteome</keyword>
<dbReference type="SUPFAM" id="SSF47095">
    <property type="entry name" value="HMG-box"/>
    <property type="match status" value="1"/>
</dbReference>
<accession>A0A397SHF1</accession>
<dbReference type="Gene3D" id="1.10.30.10">
    <property type="entry name" value="High mobility group box domain"/>
    <property type="match status" value="1"/>
</dbReference>
<reference evidence="1 2" key="1">
    <citation type="submission" date="2018-06" db="EMBL/GenBank/DDBJ databases">
        <title>Comparative genomics reveals the genomic features of Rhizophagus irregularis, R. cerebriforme, R. diaphanum and Gigaspora rosea, and their symbiotic lifestyle signature.</title>
        <authorList>
            <person name="Morin E."/>
            <person name="San Clemente H."/>
            <person name="Chen E.C.H."/>
            <person name="De La Providencia I."/>
            <person name="Hainaut M."/>
            <person name="Kuo A."/>
            <person name="Kohler A."/>
            <person name="Murat C."/>
            <person name="Tang N."/>
            <person name="Roy S."/>
            <person name="Loubradou J."/>
            <person name="Henrissat B."/>
            <person name="Grigoriev I.V."/>
            <person name="Corradi N."/>
            <person name="Roux C."/>
            <person name="Martin F.M."/>
        </authorList>
    </citation>
    <scope>NUCLEOTIDE SEQUENCE [LARGE SCALE GENOMIC DNA]</scope>
    <source>
        <strain evidence="1 2">DAOM 227022</strain>
    </source>
</reference>
<name>A0A397SHF1_9GLOM</name>
<protein>
    <recommendedName>
        <fullName evidence="3">HMG box domain-containing protein</fullName>
    </recommendedName>
</protein>
<dbReference type="EMBL" id="QKYT01000426">
    <property type="protein sequence ID" value="RIA85448.1"/>
    <property type="molecule type" value="Genomic_DNA"/>
</dbReference>
<evidence type="ECO:0000313" key="1">
    <source>
        <dbReference type="EMBL" id="RIA85448.1"/>
    </source>
</evidence>